<feature type="transmembrane region" description="Helical" evidence="2">
    <location>
        <begin position="22"/>
        <end position="40"/>
    </location>
</feature>
<feature type="transmembrane region" description="Helical" evidence="2">
    <location>
        <begin position="333"/>
        <end position="356"/>
    </location>
</feature>
<feature type="transmembrane region" description="Helical" evidence="2">
    <location>
        <begin position="118"/>
        <end position="139"/>
    </location>
</feature>
<dbReference type="EMBL" id="DVNM01000033">
    <property type="protein sequence ID" value="HIU69532.1"/>
    <property type="molecule type" value="Genomic_DNA"/>
</dbReference>
<dbReference type="Pfam" id="PF13347">
    <property type="entry name" value="MFS_2"/>
    <property type="match status" value="1"/>
</dbReference>
<feature type="transmembrane region" description="Helical" evidence="2">
    <location>
        <begin position="274"/>
        <end position="296"/>
    </location>
</feature>
<dbReference type="AlphaFoldDB" id="A0A9D1MV19"/>
<evidence type="ECO:0000256" key="1">
    <source>
        <dbReference type="ARBA" id="ARBA00022847"/>
    </source>
</evidence>
<dbReference type="InterPro" id="IPR039672">
    <property type="entry name" value="MFS_2"/>
</dbReference>
<feature type="transmembrane region" description="Helical" evidence="2">
    <location>
        <begin position="377"/>
        <end position="398"/>
    </location>
</feature>
<keyword evidence="1" id="KW-0769">Symport</keyword>
<name>A0A9D1MV19_9FIRM</name>
<feature type="transmembrane region" description="Helical" evidence="2">
    <location>
        <begin position="191"/>
        <end position="211"/>
    </location>
</feature>
<proteinExistence type="predicted"/>
<organism evidence="3 4">
    <name type="scientific">Candidatus Scybalenecus merdavium</name>
    <dbReference type="NCBI Taxonomy" id="2840939"/>
    <lineage>
        <taxon>Bacteria</taxon>
        <taxon>Bacillati</taxon>
        <taxon>Bacillota</taxon>
        <taxon>Clostridia</taxon>
        <taxon>Eubacteriales</taxon>
        <taxon>Oscillospiraceae</taxon>
        <taxon>Oscillospiraceae incertae sedis</taxon>
        <taxon>Candidatus Scybalenecus</taxon>
    </lineage>
</organism>
<dbReference type="GO" id="GO:0005886">
    <property type="term" value="C:plasma membrane"/>
    <property type="evidence" value="ECO:0007669"/>
    <property type="project" value="TreeGrafter"/>
</dbReference>
<keyword evidence="2" id="KW-0812">Transmembrane</keyword>
<feature type="transmembrane region" description="Helical" evidence="2">
    <location>
        <begin position="251"/>
        <end position="268"/>
    </location>
</feature>
<feature type="transmembrane region" description="Helical" evidence="2">
    <location>
        <begin position="94"/>
        <end position="112"/>
    </location>
</feature>
<dbReference type="InterPro" id="IPR036259">
    <property type="entry name" value="MFS_trans_sf"/>
</dbReference>
<reference evidence="3" key="2">
    <citation type="journal article" date="2021" name="PeerJ">
        <title>Extensive microbial diversity within the chicken gut microbiome revealed by metagenomics and culture.</title>
        <authorList>
            <person name="Gilroy R."/>
            <person name="Ravi A."/>
            <person name="Getino M."/>
            <person name="Pursley I."/>
            <person name="Horton D.L."/>
            <person name="Alikhan N.F."/>
            <person name="Baker D."/>
            <person name="Gharbi K."/>
            <person name="Hall N."/>
            <person name="Watson M."/>
            <person name="Adriaenssens E.M."/>
            <person name="Foster-Nyarko E."/>
            <person name="Jarju S."/>
            <person name="Secka A."/>
            <person name="Antonio M."/>
            <person name="Oren A."/>
            <person name="Chaudhuri R.R."/>
            <person name="La Ragione R."/>
            <person name="Hildebrand F."/>
            <person name="Pallen M.J."/>
        </authorList>
    </citation>
    <scope>NUCLEOTIDE SEQUENCE</scope>
    <source>
        <strain evidence="3">CHK176-6737</strain>
    </source>
</reference>
<reference evidence="3" key="1">
    <citation type="submission" date="2020-10" db="EMBL/GenBank/DDBJ databases">
        <authorList>
            <person name="Gilroy R."/>
        </authorList>
    </citation>
    <scope>NUCLEOTIDE SEQUENCE</scope>
    <source>
        <strain evidence="3">CHK176-6737</strain>
    </source>
</reference>
<feature type="transmembrane region" description="Helical" evidence="2">
    <location>
        <begin position="434"/>
        <end position="455"/>
    </location>
</feature>
<evidence type="ECO:0000256" key="2">
    <source>
        <dbReference type="SAM" id="Phobius"/>
    </source>
</evidence>
<keyword evidence="2" id="KW-1133">Transmembrane helix</keyword>
<feature type="transmembrane region" description="Helical" evidence="2">
    <location>
        <begin position="60"/>
        <end position="82"/>
    </location>
</feature>
<dbReference type="GO" id="GO:0015293">
    <property type="term" value="F:symporter activity"/>
    <property type="evidence" value="ECO:0007669"/>
    <property type="project" value="UniProtKB-KW"/>
</dbReference>
<dbReference type="PANTHER" id="PTHR11328">
    <property type="entry name" value="MAJOR FACILITATOR SUPERFAMILY DOMAIN-CONTAINING PROTEIN"/>
    <property type="match status" value="1"/>
</dbReference>
<protein>
    <submittedName>
        <fullName evidence="3">MFS transporter</fullName>
    </submittedName>
</protein>
<comment type="caution">
    <text evidence="3">The sequence shown here is derived from an EMBL/GenBank/DDBJ whole genome shotgun (WGS) entry which is preliminary data.</text>
</comment>
<keyword evidence="2" id="KW-0472">Membrane</keyword>
<keyword evidence="1" id="KW-0813">Transport</keyword>
<dbReference type="SUPFAM" id="SSF103473">
    <property type="entry name" value="MFS general substrate transporter"/>
    <property type="match status" value="1"/>
</dbReference>
<feature type="transmembrane region" description="Helical" evidence="2">
    <location>
        <begin position="160"/>
        <end position="185"/>
    </location>
</feature>
<evidence type="ECO:0000313" key="4">
    <source>
        <dbReference type="Proteomes" id="UP000824125"/>
    </source>
</evidence>
<evidence type="ECO:0000313" key="3">
    <source>
        <dbReference type="EMBL" id="HIU69532.1"/>
    </source>
</evidence>
<dbReference type="Gene3D" id="1.20.1250.20">
    <property type="entry name" value="MFS general substrate transporter like domains"/>
    <property type="match status" value="1"/>
</dbReference>
<accession>A0A9D1MV19</accession>
<sequence length="488" mass="53671">MENVITPAAQAQEKKYVNIKEFIVYLFAVFFYTNMTGMVGSYRSAYLVNVLQLSSGEVSLFNILVNIIPFVLGFFITMYIDGRRPGKAGKFRPIAMMIAIPCGVLLVLSFWAPPGLSGTLLMVYVTTVAVLWAVATNFGDTINKVANVMTPNLGERDTVLSFRSICSAVGNSAPLVIVLVIGLIWEKEGTQYIISAALCAVVGTILMLVGAKSIKERVSYSTERKNPVIGIKDVLVNKHAWSILISEFLKNFRQIATYMGTFMAAALLGSTSKYLLFGLPTGIGTAVGMLGINFLLKKFNSKVLYIASGIYSVLINGAAFAVGYIYFKNPSPVWQILFIVFLFLIGLQFGASNLLPSMFQADVIEDIEVKTGKRLDATLPFVIGIFTMISGTIAQALAPEILYGDSIIGVIGYIQPTKAVPNPPQSFDTKVTMLFFYTVFHGIMMFLAGVPFFFYKLTGKTKEEMHQKALAMRKKYETENENETADNE</sequence>
<gene>
    <name evidence="3" type="ORF">IAD23_06200</name>
</gene>
<dbReference type="GO" id="GO:0008643">
    <property type="term" value="P:carbohydrate transport"/>
    <property type="evidence" value="ECO:0007669"/>
    <property type="project" value="InterPro"/>
</dbReference>
<feature type="transmembrane region" description="Helical" evidence="2">
    <location>
        <begin position="303"/>
        <end position="327"/>
    </location>
</feature>
<dbReference type="Proteomes" id="UP000824125">
    <property type="component" value="Unassembled WGS sequence"/>
</dbReference>
<dbReference type="PANTHER" id="PTHR11328:SF36">
    <property type="entry name" value="MELIBIOSE PERMEASE"/>
    <property type="match status" value="1"/>
</dbReference>